<dbReference type="NCBIfam" id="TIGR02227">
    <property type="entry name" value="sigpep_I_bact"/>
    <property type="match status" value="1"/>
</dbReference>
<comment type="caution">
    <text evidence="3">Lacks conserved residue(s) required for the propagation of feature annotation.</text>
</comment>
<dbReference type="InterPro" id="IPR000223">
    <property type="entry name" value="Pept_S26A_signal_pept_1"/>
</dbReference>
<dbReference type="PANTHER" id="PTHR43390">
    <property type="entry name" value="SIGNAL PEPTIDASE I"/>
    <property type="match status" value="1"/>
</dbReference>
<evidence type="ECO:0000313" key="6">
    <source>
        <dbReference type="Proteomes" id="UP001422759"/>
    </source>
</evidence>
<name>A0ABP5LLI7_9ACTN</name>
<comment type="catalytic activity">
    <reaction evidence="3">
        <text>Cleavage of hydrophobic, N-terminal signal or leader sequences from secreted and periplasmic proteins.</text>
        <dbReference type="EC" id="3.4.21.89"/>
    </reaction>
</comment>
<proteinExistence type="inferred from homology"/>
<dbReference type="EMBL" id="BAAANT010000026">
    <property type="protein sequence ID" value="GAA2149456.1"/>
    <property type="molecule type" value="Genomic_DNA"/>
</dbReference>
<protein>
    <recommendedName>
        <fullName evidence="3">Signal peptidase I</fullName>
        <ecNumber evidence="3">3.4.21.89</ecNumber>
    </recommendedName>
</protein>
<dbReference type="InterPro" id="IPR019533">
    <property type="entry name" value="Peptidase_S26"/>
</dbReference>
<feature type="transmembrane region" description="Helical" evidence="3">
    <location>
        <begin position="21"/>
        <end position="48"/>
    </location>
</feature>
<comment type="subcellular location">
    <subcellularLocation>
        <location evidence="1">Cell membrane</location>
        <topology evidence="1">Single-pass type II membrane protein</topology>
    </subcellularLocation>
    <subcellularLocation>
        <location evidence="3">Membrane</location>
        <topology evidence="3">Single-pass type II membrane protein</topology>
    </subcellularLocation>
</comment>
<keyword evidence="3" id="KW-0645">Protease</keyword>
<keyword evidence="3" id="KW-0812">Transmembrane</keyword>
<evidence type="ECO:0000256" key="2">
    <source>
        <dbReference type="ARBA" id="ARBA00009370"/>
    </source>
</evidence>
<keyword evidence="6" id="KW-1185">Reference proteome</keyword>
<dbReference type="Pfam" id="PF10502">
    <property type="entry name" value="Peptidase_S26"/>
    <property type="match status" value="1"/>
</dbReference>
<evidence type="ECO:0000259" key="4">
    <source>
        <dbReference type="Pfam" id="PF10502"/>
    </source>
</evidence>
<dbReference type="RefSeq" id="WP_344467462.1">
    <property type="nucleotide sequence ID" value="NZ_BAAANT010000026.1"/>
</dbReference>
<dbReference type="PANTHER" id="PTHR43390:SF1">
    <property type="entry name" value="CHLOROPLAST PROCESSING PEPTIDASE"/>
    <property type="match status" value="1"/>
</dbReference>
<feature type="transmembrane region" description="Helical" evidence="3">
    <location>
        <begin position="217"/>
        <end position="240"/>
    </location>
</feature>
<organism evidence="5 6">
    <name type="scientific">Kitasatospora kazusensis</name>
    <dbReference type="NCBI Taxonomy" id="407974"/>
    <lineage>
        <taxon>Bacteria</taxon>
        <taxon>Bacillati</taxon>
        <taxon>Actinomycetota</taxon>
        <taxon>Actinomycetes</taxon>
        <taxon>Kitasatosporales</taxon>
        <taxon>Streptomycetaceae</taxon>
        <taxon>Kitasatospora</taxon>
    </lineage>
</organism>
<dbReference type="Gene3D" id="2.10.109.10">
    <property type="entry name" value="Umud Fragment, subunit A"/>
    <property type="match status" value="1"/>
</dbReference>
<dbReference type="Proteomes" id="UP001422759">
    <property type="component" value="Unassembled WGS sequence"/>
</dbReference>
<gene>
    <name evidence="5" type="primary">lepB_2</name>
    <name evidence="5" type="ORF">GCM10009760_42640</name>
</gene>
<keyword evidence="3" id="KW-0378">Hydrolase</keyword>
<dbReference type="SUPFAM" id="SSF51306">
    <property type="entry name" value="LexA/Signal peptidase"/>
    <property type="match status" value="1"/>
</dbReference>
<evidence type="ECO:0000256" key="3">
    <source>
        <dbReference type="RuleBase" id="RU362042"/>
    </source>
</evidence>
<dbReference type="PRINTS" id="PR00727">
    <property type="entry name" value="LEADERPTASE"/>
</dbReference>
<comment type="caution">
    <text evidence="5">The sequence shown here is derived from an EMBL/GenBank/DDBJ whole genome shotgun (WGS) entry which is preliminary data.</text>
</comment>
<dbReference type="CDD" id="cd06530">
    <property type="entry name" value="S26_SPase_I"/>
    <property type="match status" value="1"/>
</dbReference>
<comment type="similarity">
    <text evidence="2 3">Belongs to the peptidase S26 family.</text>
</comment>
<sequence length="250" mass="25953">MSSVVERSAPAPAEVRTRRSAAALLQGLVIGLGFVMLVGGFGVIAVNYRPYRIPTASMTPTLNPGDTVLGRKVSGGAVGRGDIVVFHDPLWGADTLVKRVVAVGGDTVACCDAQHRLTVNGTPVDEPYVHTQLVDSTRYSVTVPPGRIFLLGDNRTNSQDSRRHLDLSGGTVAATDVVARVEGTVWPFSRVGTNRRAAAFDGLGGPVAAGAGPLEPAAYGMAGGAVLIVLASAVGGMVSAGRWLRTRRRA</sequence>
<dbReference type="EC" id="3.4.21.89" evidence="3"/>
<accession>A0ABP5LLI7</accession>
<evidence type="ECO:0000313" key="5">
    <source>
        <dbReference type="EMBL" id="GAA2149456.1"/>
    </source>
</evidence>
<keyword evidence="3" id="KW-1133">Transmembrane helix</keyword>
<feature type="domain" description="Peptidase S26" evidence="4">
    <location>
        <begin position="35"/>
        <end position="186"/>
    </location>
</feature>
<reference evidence="6" key="1">
    <citation type="journal article" date="2019" name="Int. J. Syst. Evol. Microbiol.">
        <title>The Global Catalogue of Microorganisms (GCM) 10K type strain sequencing project: providing services to taxonomists for standard genome sequencing and annotation.</title>
        <authorList>
            <consortium name="The Broad Institute Genomics Platform"/>
            <consortium name="The Broad Institute Genome Sequencing Center for Infectious Disease"/>
            <person name="Wu L."/>
            <person name="Ma J."/>
        </authorList>
    </citation>
    <scope>NUCLEOTIDE SEQUENCE [LARGE SCALE GENOMIC DNA]</scope>
    <source>
        <strain evidence="6">JCM 14560</strain>
    </source>
</reference>
<evidence type="ECO:0000256" key="1">
    <source>
        <dbReference type="ARBA" id="ARBA00004401"/>
    </source>
</evidence>
<keyword evidence="3" id="KW-0472">Membrane</keyword>
<dbReference type="InterPro" id="IPR036286">
    <property type="entry name" value="LexA/Signal_pep-like_sf"/>
</dbReference>